<gene>
    <name evidence="1" type="ORF">BD410DRAFT_128416</name>
</gene>
<name>A0A4Y7Q8E1_9AGAM</name>
<organism evidence="1 2">
    <name type="scientific">Rickenella mellea</name>
    <dbReference type="NCBI Taxonomy" id="50990"/>
    <lineage>
        <taxon>Eukaryota</taxon>
        <taxon>Fungi</taxon>
        <taxon>Dikarya</taxon>
        <taxon>Basidiomycota</taxon>
        <taxon>Agaricomycotina</taxon>
        <taxon>Agaricomycetes</taxon>
        <taxon>Hymenochaetales</taxon>
        <taxon>Rickenellaceae</taxon>
        <taxon>Rickenella</taxon>
    </lineage>
</organism>
<evidence type="ECO:0000313" key="2">
    <source>
        <dbReference type="Proteomes" id="UP000294933"/>
    </source>
</evidence>
<sequence length="123" mass="14275">MKYVDKRNNSLSAVDFAFLSGVRYGKDHRSTKKKETGVWQWEILACVKGEVQQIYGVHGQTRHMRCSNPSPTETLRDLRHLNGAYSVSAILWKVVQKDRTTFERTTSSYMTIREPFRTRSSCK</sequence>
<reference evidence="1 2" key="1">
    <citation type="submission" date="2018-06" db="EMBL/GenBank/DDBJ databases">
        <title>A transcriptomic atlas of mushroom development highlights an independent origin of complex multicellularity.</title>
        <authorList>
            <consortium name="DOE Joint Genome Institute"/>
            <person name="Krizsan K."/>
            <person name="Almasi E."/>
            <person name="Merenyi Z."/>
            <person name="Sahu N."/>
            <person name="Viragh M."/>
            <person name="Koszo T."/>
            <person name="Mondo S."/>
            <person name="Kiss B."/>
            <person name="Balint B."/>
            <person name="Kues U."/>
            <person name="Barry K."/>
            <person name="Hegedus J.C."/>
            <person name="Henrissat B."/>
            <person name="Johnson J."/>
            <person name="Lipzen A."/>
            <person name="Ohm R."/>
            <person name="Nagy I."/>
            <person name="Pangilinan J."/>
            <person name="Yan J."/>
            <person name="Xiong Y."/>
            <person name="Grigoriev I.V."/>
            <person name="Hibbett D.S."/>
            <person name="Nagy L.G."/>
        </authorList>
    </citation>
    <scope>NUCLEOTIDE SEQUENCE [LARGE SCALE GENOMIC DNA]</scope>
    <source>
        <strain evidence="1 2">SZMC22713</strain>
    </source>
</reference>
<dbReference type="EMBL" id="ML170168">
    <property type="protein sequence ID" value="TDL23927.1"/>
    <property type="molecule type" value="Genomic_DNA"/>
</dbReference>
<dbReference type="Proteomes" id="UP000294933">
    <property type="component" value="Unassembled WGS sequence"/>
</dbReference>
<accession>A0A4Y7Q8E1</accession>
<protein>
    <submittedName>
        <fullName evidence="1">Uncharacterized protein</fullName>
    </submittedName>
</protein>
<dbReference type="VEuPathDB" id="FungiDB:BD410DRAFT_128416"/>
<dbReference type="AlphaFoldDB" id="A0A4Y7Q8E1"/>
<keyword evidence="2" id="KW-1185">Reference proteome</keyword>
<proteinExistence type="predicted"/>
<evidence type="ECO:0000313" key="1">
    <source>
        <dbReference type="EMBL" id="TDL23927.1"/>
    </source>
</evidence>